<dbReference type="Gene3D" id="1.10.3470.10">
    <property type="entry name" value="ABC transporter involved in vitamin B12 uptake, BtuC"/>
    <property type="match status" value="1"/>
</dbReference>
<comment type="similarity">
    <text evidence="2">Belongs to the binding-protein-dependent transport system permease family. FecCD subfamily.</text>
</comment>
<keyword evidence="3" id="KW-0813">Transport</keyword>
<dbReference type="Proteomes" id="UP000560081">
    <property type="component" value="Unassembled WGS sequence"/>
</dbReference>
<keyword evidence="6" id="KW-1133">Transmembrane helix</keyword>
<protein>
    <submittedName>
        <fullName evidence="8">Iron complex transport system permease protein</fullName>
    </submittedName>
</protein>
<sequence>MSAAVDVVAGLRRADRRRVGLVCAALALALAGLVLLRVVWGTYQVTVPDLVRILGGETIPGASFIVLEEKLPRAVAGALTGAGLGTAGALYRRTLRNPLASPDVLGITSGAAAAVVLGLAATSGQTGGTSDLARAGAALAGALVAMAAVFAAARSVGGERFVVAGIAVAAAGQAVVAGTMLSLSQHDLQSATVWIAGSLNGVTWGRIGLLAAVLAVALPAAGALHARLAPADVGPDLAHALGARPRPTSAAALAVGAVLAAAATATVGPLAFVALLSTPVAHGLTRGRPSAAAAALTGAVIVVLADLLGAEALGVLADGAVLPTGVLTGAAGAPLMLWLLLRQGRTRGGTRSA</sequence>
<dbReference type="GO" id="GO:0022857">
    <property type="term" value="F:transmembrane transporter activity"/>
    <property type="evidence" value="ECO:0007669"/>
    <property type="project" value="InterPro"/>
</dbReference>
<evidence type="ECO:0000256" key="6">
    <source>
        <dbReference type="ARBA" id="ARBA00022989"/>
    </source>
</evidence>
<comment type="subcellular location">
    <subcellularLocation>
        <location evidence="1">Cell membrane</location>
        <topology evidence="1">Multi-pass membrane protein</topology>
    </subcellularLocation>
</comment>
<organism evidence="8 9">
    <name type="scientific">Micrococcus flavus</name>
    <dbReference type="NCBI Taxonomy" id="384602"/>
    <lineage>
        <taxon>Bacteria</taxon>
        <taxon>Bacillati</taxon>
        <taxon>Actinomycetota</taxon>
        <taxon>Actinomycetes</taxon>
        <taxon>Micrococcales</taxon>
        <taxon>Micrococcaceae</taxon>
        <taxon>Micrococcus</taxon>
    </lineage>
</organism>
<evidence type="ECO:0000256" key="4">
    <source>
        <dbReference type="ARBA" id="ARBA00022475"/>
    </source>
</evidence>
<evidence type="ECO:0000256" key="3">
    <source>
        <dbReference type="ARBA" id="ARBA00022448"/>
    </source>
</evidence>
<evidence type="ECO:0000256" key="1">
    <source>
        <dbReference type="ARBA" id="ARBA00004651"/>
    </source>
</evidence>
<dbReference type="InterPro" id="IPR037294">
    <property type="entry name" value="ABC_BtuC-like"/>
</dbReference>
<reference evidence="8 9" key="1">
    <citation type="submission" date="2020-08" db="EMBL/GenBank/DDBJ databases">
        <title>Sequencing the genomes of 1000 actinobacteria strains.</title>
        <authorList>
            <person name="Klenk H.-P."/>
        </authorList>
    </citation>
    <scope>NUCLEOTIDE SEQUENCE [LARGE SCALE GENOMIC DNA]</scope>
    <source>
        <strain evidence="8 9">DSM 19079</strain>
    </source>
</reference>
<name>A0A4Y8WU85_9MICC</name>
<dbReference type="PANTHER" id="PTHR30472:SF24">
    <property type="entry name" value="FERRIC ENTEROBACTIN TRANSPORT SYSTEM PERMEASE PROTEIN FEPG"/>
    <property type="match status" value="1"/>
</dbReference>
<evidence type="ECO:0000256" key="7">
    <source>
        <dbReference type="ARBA" id="ARBA00023136"/>
    </source>
</evidence>
<keyword evidence="7" id="KW-0472">Membrane</keyword>
<dbReference type="GO" id="GO:0033214">
    <property type="term" value="P:siderophore-iron import into cell"/>
    <property type="evidence" value="ECO:0007669"/>
    <property type="project" value="TreeGrafter"/>
</dbReference>
<dbReference type="RefSeq" id="WP_135030954.1">
    <property type="nucleotide sequence ID" value="NZ_BMLA01000017.1"/>
</dbReference>
<keyword evidence="4" id="KW-1003">Cell membrane</keyword>
<evidence type="ECO:0000256" key="2">
    <source>
        <dbReference type="ARBA" id="ARBA00007935"/>
    </source>
</evidence>
<dbReference type="OrthoDB" id="4455417at2"/>
<evidence type="ECO:0000313" key="9">
    <source>
        <dbReference type="Proteomes" id="UP000560081"/>
    </source>
</evidence>
<gene>
    <name evidence="8" type="ORF">BJ976_000006</name>
</gene>
<accession>A0A4Y8WU85</accession>
<dbReference type="Pfam" id="PF01032">
    <property type="entry name" value="FecCD"/>
    <property type="match status" value="1"/>
</dbReference>
<comment type="caution">
    <text evidence="8">The sequence shown here is derived from an EMBL/GenBank/DDBJ whole genome shotgun (WGS) entry which is preliminary data.</text>
</comment>
<evidence type="ECO:0000256" key="5">
    <source>
        <dbReference type="ARBA" id="ARBA00022692"/>
    </source>
</evidence>
<keyword evidence="5" id="KW-0812">Transmembrane</keyword>
<proteinExistence type="inferred from homology"/>
<dbReference type="PANTHER" id="PTHR30472">
    <property type="entry name" value="FERRIC ENTEROBACTIN TRANSPORT SYSTEM PERMEASE PROTEIN"/>
    <property type="match status" value="1"/>
</dbReference>
<evidence type="ECO:0000313" key="8">
    <source>
        <dbReference type="EMBL" id="MBB4881655.1"/>
    </source>
</evidence>
<dbReference type="GO" id="GO:0005886">
    <property type="term" value="C:plasma membrane"/>
    <property type="evidence" value="ECO:0007669"/>
    <property type="project" value="UniProtKB-SubCell"/>
</dbReference>
<dbReference type="SUPFAM" id="SSF81345">
    <property type="entry name" value="ABC transporter involved in vitamin B12 uptake, BtuC"/>
    <property type="match status" value="1"/>
</dbReference>
<dbReference type="AlphaFoldDB" id="A0A4Y8WU85"/>
<dbReference type="InterPro" id="IPR000522">
    <property type="entry name" value="ABC_transptr_permease_BtuC"/>
</dbReference>
<keyword evidence="9" id="KW-1185">Reference proteome</keyword>
<dbReference type="EMBL" id="JACHMC010000001">
    <property type="protein sequence ID" value="MBB4881655.1"/>
    <property type="molecule type" value="Genomic_DNA"/>
</dbReference>